<dbReference type="PROSITE" id="PS50109">
    <property type="entry name" value="HIS_KIN"/>
    <property type="match status" value="1"/>
</dbReference>
<dbReference type="EMBL" id="FQZT01000038">
    <property type="protein sequence ID" value="SHK00450.1"/>
    <property type="molecule type" value="Genomic_DNA"/>
</dbReference>
<dbReference type="Gene3D" id="1.10.287.130">
    <property type="match status" value="1"/>
</dbReference>
<evidence type="ECO:0000256" key="6">
    <source>
        <dbReference type="ARBA" id="ARBA00022777"/>
    </source>
</evidence>
<gene>
    <name evidence="11" type="ORF">SAMN02745165_03733</name>
</gene>
<dbReference type="SMART" id="SM00388">
    <property type="entry name" value="HisKA"/>
    <property type="match status" value="1"/>
</dbReference>
<dbReference type="PANTHER" id="PTHR43065">
    <property type="entry name" value="SENSOR HISTIDINE KINASE"/>
    <property type="match status" value="1"/>
</dbReference>
<feature type="domain" description="PAC" evidence="10">
    <location>
        <begin position="1"/>
        <end position="44"/>
    </location>
</feature>
<dbReference type="InterPro" id="IPR003661">
    <property type="entry name" value="HisK_dim/P_dom"/>
</dbReference>
<dbReference type="AlphaFoldDB" id="A0A1M6NXS1"/>
<evidence type="ECO:0000259" key="9">
    <source>
        <dbReference type="PROSITE" id="PS50109"/>
    </source>
</evidence>
<dbReference type="SUPFAM" id="SSF47384">
    <property type="entry name" value="Homodimeric domain of signal transducing histidine kinase"/>
    <property type="match status" value="1"/>
</dbReference>
<keyword evidence="4" id="KW-0808">Transferase</keyword>
<dbReference type="STRING" id="1122189.SAMN02745165_03733"/>
<dbReference type="GO" id="GO:0005524">
    <property type="term" value="F:ATP binding"/>
    <property type="evidence" value="ECO:0007669"/>
    <property type="project" value="UniProtKB-KW"/>
</dbReference>
<reference evidence="11 12" key="1">
    <citation type="submission" date="2016-11" db="EMBL/GenBank/DDBJ databases">
        <authorList>
            <person name="Jaros S."/>
            <person name="Januszkiewicz K."/>
            <person name="Wedrychowicz H."/>
        </authorList>
    </citation>
    <scope>NUCLEOTIDE SEQUENCE [LARGE SCALE GENOMIC DNA]</scope>
    <source>
        <strain evidence="11 12">DSM 5091</strain>
    </source>
</reference>
<sequence>QDGETVPLKVSASNLRDREGDLRGMVLILRDQREIKAMEDALERSRRHAALGQMAAGVAHEIRNPLGTLRGFAQYFSRNAKQDSQAKEYADLMVGEVDRLNRTVSALLQFSRPRDPEMIEIDLGTIAQKCLTFVQEEADNKQIDLTLQLPETGLMLYADPDLLQQVLLNLLQNSMAATDAGGSIFLGGKITEDIRLWVQDTGKGVSNDEQAKMFDPFYTTKKDGTGLGLAVVQQIVEQHHGRIEVDSQPGEGTCIIIILPRRKERE</sequence>
<protein>
    <recommendedName>
        <fullName evidence="2">histidine kinase</fullName>
        <ecNumber evidence="2">2.7.13.3</ecNumber>
    </recommendedName>
</protein>
<dbReference type="InterPro" id="IPR036890">
    <property type="entry name" value="HATPase_C_sf"/>
</dbReference>
<dbReference type="InterPro" id="IPR000700">
    <property type="entry name" value="PAS-assoc_C"/>
</dbReference>
<dbReference type="CDD" id="cd00082">
    <property type="entry name" value="HisKA"/>
    <property type="match status" value="1"/>
</dbReference>
<dbReference type="SUPFAM" id="SSF55874">
    <property type="entry name" value="ATPase domain of HSP90 chaperone/DNA topoisomerase II/histidine kinase"/>
    <property type="match status" value="1"/>
</dbReference>
<feature type="non-terminal residue" evidence="11">
    <location>
        <position position="1"/>
    </location>
</feature>
<organism evidence="11 12">
    <name type="scientific">Malonomonas rubra DSM 5091</name>
    <dbReference type="NCBI Taxonomy" id="1122189"/>
    <lineage>
        <taxon>Bacteria</taxon>
        <taxon>Pseudomonadati</taxon>
        <taxon>Thermodesulfobacteriota</taxon>
        <taxon>Desulfuromonadia</taxon>
        <taxon>Desulfuromonadales</taxon>
        <taxon>Geopsychrobacteraceae</taxon>
        <taxon>Malonomonas</taxon>
    </lineage>
</organism>
<dbReference type="Pfam" id="PF02518">
    <property type="entry name" value="HATPase_c"/>
    <property type="match status" value="1"/>
</dbReference>
<dbReference type="PANTHER" id="PTHR43065:SF10">
    <property type="entry name" value="PEROXIDE STRESS-ACTIVATED HISTIDINE KINASE MAK3"/>
    <property type="match status" value="1"/>
</dbReference>
<keyword evidence="5" id="KW-0547">Nucleotide-binding</keyword>
<comment type="catalytic activity">
    <reaction evidence="1">
        <text>ATP + protein L-histidine = ADP + protein N-phospho-L-histidine.</text>
        <dbReference type="EC" id="2.7.13.3"/>
    </reaction>
</comment>
<dbReference type="InterPro" id="IPR036097">
    <property type="entry name" value="HisK_dim/P_sf"/>
</dbReference>
<evidence type="ECO:0000256" key="7">
    <source>
        <dbReference type="ARBA" id="ARBA00022840"/>
    </source>
</evidence>
<keyword evidence="3" id="KW-0597">Phosphoprotein</keyword>
<evidence type="ECO:0000256" key="5">
    <source>
        <dbReference type="ARBA" id="ARBA00022741"/>
    </source>
</evidence>
<keyword evidence="7" id="KW-0067">ATP-binding</keyword>
<evidence type="ECO:0000256" key="3">
    <source>
        <dbReference type="ARBA" id="ARBA00022553"/>
    </source>
</evidence>
<dbReference type="GO" id="GO:0000155">
    <property type="term" value="F:phosphorelay sensor kinase activity"/>
    <property type="evidence" value="ECO:0007669"/>
    <property type="project" value="InterPro"/>
</dbReference>
<evidence type="ECO:0000256" key="8">
    <source>
        <dbReference type="ARBA" id="ARBA00023012"/>
    </source>
</evidence>
<evidence type="ECO:0000256" key="2">
    <source>
        <dbReference type="ARBA" id="ARBA00012438"/>
    </source>
</evidence>
<evidence type="ECO:0000313" key="11">
    <source>
        <dbReference type="EMBL" id="SHK00450.1"/>
    </source>
</evidence>
<dbReference type="PROSITE" id="PS50113">
    <property type="entry name" value="PAC"/>
    <property type="match status" value="1"/>
</dbReference>
<dbReference type="EC" id="2.7.13.3" evidence="2"/>
<evidence type="ECO:0000313" key="12">
    <source>
        <dbReference type="Proteomes" id="UP000184171"/>
    </source>
</evidence>
<dbReference type="InterPro" id="IPR003594">
    <property type="entry name" value="HATPase_dom"/>
</dbReference>
<dbReference type="InterPro" id="IPR004358">
    <property type="entry name" value="Sig_transdc_His_kin-like_C"/>
</dbReference>
<name>A0A1M6NXS1_MALRU</name>
<keyword evidence="6 11" id="KW-0418">Kinase</keyword>
<dbReference type="Gene3D" id="3.30.450.20">
    <property type="entry name" value="PAS domain"/>
    <property type="match status" value="1"/>
</dbReference>
<dbReference type="InterPro" id="IPR005467">
    <property type="entry name" value="His_kinase_dom"/>
</dbReference>
<dbReference type="SMART" id="SM00387">
    <property type="entry name" value="HATPase_c"/>
    <property type="match status" value="1"/>
</dbReference>
<evidence type="ECO:0000259" key="10">
    <source>
        <dbReference type="PROSITE" id="PS50113"/>
    </source>
</evidence>
<proteinExistence type="predicted"/>
<evidence type="ECO:0000256" key="1">
    <source>
        <dbReference type="ARBA" id="ARBA00000085"/>
    </source>
</evidence>
<dbReference type="Gene3D" id="3.30.565.10">
    <property type="entry name" value="Histidine kinase-like ATPase, C-terminal domain"/>
    <property type="match status" value="1"/>
</dbReference>
<keyword evidence="12" id="KW-1185">Reference proteome</keyword>
<evidence type="ECO:0000256" key="4">
    <source>
        <dbReference type="ARBA" id="ARBA00022679"/>
    </source>
</evidence>
<feature type="domain" description="Histidine kinase" evidence="9">
    <location>
        <begin position="57"/>
        <end position="263"/>
    </location>
</feature>
<dbReference type="RefSeq" id="WP_208610209.1">
    <property type="nucleotide sequence ID" value="NZ_FQZT01000038.1"/>
</dbReference>
<dbReference type="Pfam" id="PF00512">
    <property type="entry name" value="HisKA"/>
    <property type="match status" value="1"/>
</dbReference>
<dbReference type="PRINTS" id="PR00344">
    <property type="entry name" value="BCTRLSENSOR"/>
</dbReference>
<accession>A0A1M6NXS1</accession>
<dbReference type="Proteomes" id="UP000184171">
    <property type="component" value="Unassembled WGS sequence"/>
</dbReference>
<keyword evidence="8" id="KW-0902">Two-component regulatory system</keyword>